<dbReference type="EMBL" id="BK059123">
    <property type="protein sequence ID" value="DAE32532.1"/>
    <property type="molecule type" value="Genomic_DNA"/>
</dbReference>
<reference evidence="1" key="1">
    <citation type="journal article" date="2021" name="Proc. Natl. Acad. Sci. U.S.A.">
        <title>A Catalog of Tens of Thousands of Viruses from Human Metagenomes Reveals Hidden Associations with Chronic Diseases.</title>
        <authorList>
            <person name="Tisza M.J."/>
            <person name="Buck C.B."/>
        </authorList>
    </citation>
    <scope>NUCLEOTIDE SEQUENCE</scope>
    <source>
        <strain evidence="1">CtEfN2</strain>
    </source>
</reference>
<proteinExistence type="predicted"/>
<name>A0A8S5RND8_9VIRU</name>
<accession>A0A8S5RND8</accession>
<organism evidence="1">
    <name type="scientific">virus sp. ctEfN2</name>
    <dbReference type="NCBI Taxonomy" id="2825810"/>
    <lineage>
        <taxon>Viruses</taxon>
    </lineage>
</organism>
<evidence type="ECO:0000313" key="1">
    <source>
        <dbReference type="EMBL" id="DAE32532.1"/>
    </source>
</evidence>
<protein>
    <submittedName>
        <fullName evidence="1">Uncharacterized protein</fullName>
    </submittedName>
</protein>
<sequence length="44" mass="5242">MTQTTAFRLLLLISLLTHRRFYLRDYTAEFSVEDSSAQNIYQEV</sequence>